<gene>
    <name evidence="1" type="ORF">ABVK25_003746</name>
</gene>
<dbReference type="EMBL" id="JBHFEH010000009">
    <property type="protein sequence ID" value="KAL2056103.1"/>
    <property type="molecule type" value="Genomic_DNA"/>
</dbReference>
<evidence type="ECO:0000313" key="1">
    <source>
        <dbReference type="EMBL" id="KAL2056103.1"/>
    </source>
</evidence>
<dbReference type="Proteomes" id="UP001590951">
    <property type="component" value="Unassembled WGS sequence"/>
</dbReference>
<comment type="caution">
    <text evidence="1">The sequence shown here is derived from an EMBL/GenBank/DDBJ whole genome shotgun (WGS) entry which is preliminary data.</text>
</comment>
<reference evidence="1 2" key="1">
    <citation type="submission" date="2024-09" db="EMBL/GenBank/DDBJ databases">
        <title>Rethinking Asexuality: The Enigmatic Case of Functional Sexual Genes in Lepraria (Stereocaulaceae).</title>
        <authorList>
            <person name="Doellman M."/>
            <person name="Sun Y."/>
            <person name="Barcenas-Pena A."/>
            <person name="Lumbsch H.T."/>
            <person name="Grewe F."/>
        </authorList>
    </citation>
    <scope>NUCLEOTIDE SEQUENCE [LARGE SCALE GENOMIC DNA]</scope>
    <source>
        <strain evidence="1 2">Grewe 0041</strain>
    </source>
</reference>
<sequence length="70" mass="8507">MGFEDFDADELRMCFFSLDLETWRRADARGEREGRHVGYEEQEAFERETDELEWELKKRLFEVPCEVRGD</sequence>
<organism evidence="1 2">
    <name type="scientific">Lepraria finkii</name>
    <dbReference type="NCBI Taxonomy" id="1340010"/>
    <lineage>
        <taxon>Eukaryota</taxon>
        <taxon>Fungi</taxon>
        <taxon>Dikarya</taxon>
        <taxon>Ascomycota</taxon>
        <taxon>Pezizomycotina</taxon>
        <taxon>Lecanoromycetes</taxon>
        <taxon>OSLEUM clade</taxon>
        <taxon>Lecanoromycetidae</taxon>
        <taxon>Lecanorales</taxon>
        <taxon>Lecanorineae</taxon>
        <taxon>Stereocaulaceae</taxon>
        <taxon>Lepraria</taxon>
    </lineage>
</organism>
<protein>
    <submittedName>
        <fullName evidence="1">Uncharacterized protein</fullName>
    </submittedName>
</protein>
<accession>A0ABR4BF37</accession>
<name>A0ABR4BF37_9LECA</name>
<keyword evidence="2" id="KW-1185">Reference proteome</keyword>
<proteinExistence type="predicted"/>
<evidence type="ECO:0000313" key="2">
    <source>
        <dbReference type="Proteomes" id="UP001590951"/>
    </source>
</evidence>